<keyword evidence="8" id="KW-1185">Reference proteome</keyword>
<evidence type="ECO:0000256" key="5">
    <source>
        <dbReference type="SAM" id="Phobius"/>
    </source>
</evidence>
<dbReference type="GeneID" id="41988366"/>
<evidence type="ECO:0000256" key="1">
    <source>
        <dbReference type="ARBA" id="ARBA00004141"/>
    </source>
</evidence>
<keyword evidence="3 5" id="KW-1133">Transmembrane helix</keyword>
<evidence type="ECO:0000256" key="2">
    <source>
        <dbReference type="ARBA" id="ARBA00022692"/>
    </source>
</evidence>
<dbReference type="AlphaFoldDB" id="A0A8H8QX24"/>
<dbReference type="GO" id="GO:0022857">
    <property type="term" value="F:transmembrane transporter activity"/>
    <property type="evidence" value="ECO:0007669"/>
    <property type="project" value="InterPro"/>
</dbReference>
<accession>A0A8H8QX24</accession>
<dbReference type="PANTHER" id="PTHR23501">
    <property type="entry name" value="MAJOR FACILITATOR SUPERFAMILY"/>
    <property type="match status" value="1"/>
</dbReference>
<feature type="transmembrane region" description="Helical" evidence="5">
    <location>
        <begin position="134"/>
        <end position="152"/>
    </location>
</feature>
<feature type="transmembrane region" description="Helical" evidence="5">
    <location>
        <begin position="365"/>
        <end position="388"/>
    </location>
</feature>
<organism evidence="7 8">
    <name type="scientific">Lachnellula hyalina</name>
    <dbReference type="NCBI Taxonomy" id="1316788"/>
    <lineage>
        <taxon>Eukaryota</taxon>
        <taxon>Fungi</taxon>
        <taxon>Dikarya</taxon>
        <taxon>Ascomycota</taxon>
        <taxon>Pezizomycotina</taxon>
        <taxon>Leotiomycetes</taxon>
        <taxon>Helotiales</taxon>
        <taxon>Lachnaceae</taxon>
        <taxon>Lachnellula</taxon>
    </lineage>
</organism>
<evidence type="ECO:0000256" key="4">
    <source>
        <dbReference type="ARBA" id="ARBA00023136"/>
    </source>
</evidence>
<feature type="transmembrane region" description="Helical" evidence="5">
    <location>
        <begin position="189"/>
        <end position="212"/>
    </location>
</feature>
<dbReference type="Pfam" id="PF07690">
    <property type="entry name" value="MFS_1"/>
    <property type="match status" value="1"/>
</dbReference>
<dbReference type="Proteomes" id="UP000431533">
    <property type="component" value="Unassembled WGS sequence"/>
</dbReference>
<dbReference type="GO" id="GO:0005886">
    <property type="term" value="C:plasma membrane"/>
    <property type="evidence" value="ECO:0007669"/>
    <property type="project" value="TreeGrafter"/>
</dbReference>
<dbReference type="PANTHER" id="PTHR23501:SF198">
    <property type="entry name" value="AZOLE RESISTANCE PROTEIN 1-RELATED"/>
    <property type="match status" value="1"/>
</dbReference>
<gene>
    <name evidence="7" type="primary">roqT_0</name>
    <name evidence="7" type="ORF">LHYA1_G008168</name>
</gene>
<name>A0A8H8QX24_9HELO</name>
<feature type="domain" description="Major facilitator superfamily (MFS) profile" evidence="6">
    <location>
        <begin position="99"/>
        <end position="585"/>
    </location>
</feature>
<dbReference type="EMBL" id="QGMH01000215">
    <property type="protein sequence ID" value="TVY22954.1"/>
    <property type="molecule type" value="Genomic_DNA"/>
</dbReference>
<feature type="transmembrane region" description="Helical" evidence="5">
    <location>
        <begin position="558"/>
        <end position="580"/>
    </location>
</feature>
<dbReference type="PROSITE" id="PS50850">
    <property type="entry name" value="MFS"/>
    <property type="match status" value="1"/>
</dbReference>
<feature type="transmembrane region" description="Helical" evidence="5">
    <location>
        <begin position="256"/>
        <end position="274"/>
    </location>
</feature>
<dbReference type="InterPro" id="IPR011701">
    <property type="entry name" value="MFS"/>
</dbReference>
<keyword evidence="4 5" id="KW-0472">Membrane</keyword>
<feature type="transmembrane region" description="Helical" evidence="5">
    <location>
        <begin position="219"/>
        <end position="236"/>
    </location>
</feature>
<feature type="transmembrane region" description="Helical" evidence="5">
    <location>
        <begin position="394"/>
        <end position="413"/>
    </location>
</feature>
<dbReference type="OrthoDB" id="10021397at2759"/>
<evidence type="ECO:0000256" key="3">
    <source>
        <dbReference type="ARBA" id="ARBA00022989"/>
    </source>
</evidence>
<feature type="transmembrane region" description="Helical" evidence="5">
    <location>
        <begin position="490"/>
        <end position="511"/>
    </location>
</feature>
<keyword evidence="2 5" id="KW-0812">Transmembrane</keyword>
<evidence type="ECO:0000259" key="6">
    <source>
        <dbReference type="PROSITE" id="PS50850"/>
    </source>
</evidence>
<dbReference type="InterPro" id="IPR036259">
    <property type="entry name" value="MFS_trans_sf"/>
</dbReference>
<sequence>MLLEIGDAKSPTVCVDQVKLETSNSSSFDKDVGGAGIDLTKSSLEIQESANDTIQVTSSGQLDPENACNEKDMAVVEAGPEPPPPSELKRPEGITLLLLTVGLMFSVFIMSLDTSIIATAIPKISTEFHSIDQIGWYTSAYLLPLMALQPTFGKIYSYFDIKTVFLAALLGFEVGSVVCATAKSSVIFIVGRAIAGSSAGAIHSGGMTIIGLTIPLHKISIFLGTLTSMVAVAGLAGPPLGGLFTDVARLTWRFCFWINLPFGGIAAAIFLLGFRSPVMKPSKLTFRQKLIEMDITGTVMFVSSMTCLFLALQWGGTNYAWSSSKVWGLILGSGLLFVAFITLQLHLGERATIPLRIFRNRSLSLSLLTSALLYFGLTVHTFYLPFYFQSAKGTSAASSGLRMLPYIVTFSVTQMRRHDARRLSPIHVDRFRNLHNRRRLISSLKITSDIGHPIGYQILAGYGFGSSMQLCATAVRASISDRKDIPISSALTIFAPFFGGSLAAAVAQNIFRVELVRTLQHSAVADSTMAIVAAGATGGQNVVPVMQKGLVREAYNFAVSRTFLLAVASGGLAFLCTLGIEWKNLKRAAKQDTTEGRGLNETKGVTISVQEKS</sequence>
<dbReference type="Gene3D" id="1.20.1250.20">
    <property type="entry name" value="MFS general substrate transporter like domains"/>
    <property type="match status" value="1"/>
</dbReference>
<comment type="subcellular location">
    <subcellularLocation>
        <location evidence="1">Membrane</location>
        <topology evidence="1">Multi-pass membrane protein</topology>
    </subcellularLocation>
</comment>
<comment type="caution">
    <text evidence="7">The sequence shown here is derived from an EMBL/GenBank/DDBJ whole genome shotgun (WGS) entry which is preliminary data.</text>
</comment>
<feature type="transmembrane region" description="Helical" evidence="5">
    <location>
        <begin position="96"/>
        <end position="122"/>
    </location>
</feature>
<evidence type="ECO:0000313" key="7">
    <source>
        <dbReference type="EMBL" id="TVY22954.1"/>
    </source>
</evidence>
<dbReference type="InterPro" id="IPR020846">
    <property type="entry name" value="MFS_dom"/>
</dbReference>
<feature type="transmembrane region" description="Helical" evidence="5">
    <location>
        <begin position="326"/>
        <end position="345"/>
    </location>
</feature>
<dbReference type="SUPFAM" id="SSF103473">
    <property type="entry name" value="MFS general substrate transporter"/>
    <property type="match status" value="1"/>
</dbReference>
<protein>
    <submittedName>
        <fullName evidence="7">Efflux pump</fullName>
    </submittedName>
</protein>
<evidence type="ECO:0000313" key="8">
    <source>
        <dbReference type="Proteomes" id="UP000431533"/>
    </source>
</evidence>
<feature type="transmembrane region" description="Helical" evidence="5">
    <location>
        <begin position="164"/>
        <end position="183"/>
    </location>
</feature>
<feature type="transmembrane region" description="Helical" evidence="5">
    <location>
        <begin position="295"/>
        <end position="314"/>
    </location>
</feature>
<dbReference type="RefSeq" id="XP_031001742.1">
    <property type="nucleotide sequence ID" value="XM_031153088.1"/>
</dbReference>
<reference evidence="7 8" key="1">
    <citation type="submission" date="2018-05" db="EMBL/GenBank/DDBJ databases">
        <title>Genome sequencing and assembly of the regulated plant pathogen Lachnellula willkommii and related sister species for the development of diagnostic species identification markers.</title>
        <authorList>
            <person name="Giroux E."/>
            <person name="Bilodeau G."/>
        </authorList>
    </citation>
    <scope>NUCLEOTIDE SEQUENCE [LARGE SCALE GENOMIC DNA]</scope>
    <source>
        <strain evidence="7 8">CBS 185.66</strain>
    </source>
</reference>
<proteinExistence type="predicted"/>